<organism evidence="1 2">
    <name type="scientific">Paenibacillus chartarius</name>
    <dbReference type="NCBI Taxonomy" id="747481"/>
    <lineage>
        <taxon>Bacteria</taxon>
        <taxon>Bacillati</taxon>
        <taxon>Bacillota</taxon>
        <taxon>Bacilli</taxon>
        <taxon>Bacillales</taxon>
        <taxon>Paenibacillaceae</taxon>
        <taxon>Paenibacillus</taxon>
    </lineage>
</organism>
<dbReference type="SUPFAM" id="SSF48371">
    <property type="entry name" value="ARM repeat"/>
    <property type="match status" value="1"/>
</dbReference>
<evidence type="ECO:0008006" key="3">
    <source>
        <dbReference type="Google" id="ProtNLM"/>
    </source>
</evidence>
<evidence type="ECO:0000313" key="2">
    <source>
        <dbReference type="Proteomes" id="UP001589776"/>
    </source>
</evidence>
<dbReference type="EMBL" id="JBHLWN010000048">
    <property type="protein sequence ID" value="MFC0213270.1"/>
    <property type="molecule type" value="Genomic_DNA"/>
</dbReference>
<dbReference type="InterPro" id="IPR016024">
    <property type="entry name" value="ARM-type_fold"/>
</dbReference>
<accession>A0ABV6DKV7</accession>
<name>A0ABV6DKV7_9BACL</name>
<reference evidence="1 2" key="1">
    <citation type="submission" date="2024-09" db="EMBL/GenBank/DDBJ databases">
        <authorList>
            <person name="Sun Q."/>
            <person name="Mori K."/>
        </authorList>
    </citation>
    <scope>NUCLEOTIDE SEQUENCE [LARGE SCALE GENOMIC DNA]</scope>
    <source>
        <strain evidence="1 2">CCM 7759</strain>
    </source>
</reference>
<comment type="caution">
    <text evidence="1">The sequence shown here is derived from an EMBL/GenBank/DDBJ whole genome shotgun (WGS) entry which is preliminary data.</text>
</comment>
<dbReference type="RefSeq" id="WP_377470558.1">
    <property type="nucleotide sequence ID" value="NZ_JBHLWN010000048.1"/>
</dbReference>
<protein>
    <recommendedName>
        <fullName evidence="3">HEAT repeat domain-containing protein</fullName>
    </recommendedName>
</protein>
<keyword evidence="2" id="KW-1185">Reference proteome</keyword>
<dbReference type="Gene3D" id="1.25.10.10">
    <property type="entry name" value="Leucine-rich Repeat Variant"/>
    <property type="match status" value="1"/>
</dbReference>
<dbReference type="InterPro" id="IPR011989">
    <property type="entry name" value="ARM-like"/>
</dbReference>
<evidence type="ECO:0000313" key="1">
    <source>
        <dbReference type="EMBL" id="MFC0213270.1"/>
    </source>
</evidence>
<sequence>MMTLLEKLSSALGMKTQDANKAAAEAVLREPHLLEDIADGLQNGKAALIADCAEVMTKVAEVSPLLVVPHINKLAALLTHGTTKVRWEAVHAIALTSAYAPASVVPHLRTLTRLVRDDSSTIVRDYAIDALCHYGSTDHDAATTVLPALLEALEAWGGKHRARILEGLARLVPQAPAAAAELEAIALTYIEDPKASVKKAARALSKALKAGTRQ</sequence>
<proteinExistence type="predicted"/>
<dbReference type="Proteomes" id="UP001589776">
    <property type="component" value="Unassembled WGS sequence"/>
</dbReference>
<gene>
    <name evidence="1" type="ORF">ACFFK0_12550</name>
</gene>